<sequence>MEIIHRGDDAVFVRGTLRDGERIVAGGTARIVPGQRVNITSEKPTIGSASASLTRE</sequence>
<accession>A0A973A7I5</accession>
<comment type="caution">
    <text evidence="1">The sequence shown here is derived from an EMBL/GenBank/DDBJ whole genome shotgun (WGS) entry which is preliminary data.</text>
</comment>
<organism evidence="1 2">
    <name type="scientific">SAR86 cluster bacterium</name>
    <dbReference type="NCBI Taxonomy" id="2030880"/>
    <lineage>
        <taxon>Bacteria</taxon>
        <taxon>Pseudomonadati</taxon>
        <taxon>Pseudomonadota</taxon>
        <taxon>Gammaproteobacteria</taxon>
        <taxon>SAR86 cluster</taxon>
    </lineage>
</organism>
<dbReference type="Proteomes" id="UP000754644">
    <property type="component" value="Unassembled WGS sequence"/>
</dbReference>
<dbReference type="AlphaFoldDB" id="A0A973A7I5"/>
<reference evidence="1" key="1">
    <citation type="submission" date="2020-05" db="EMBL/GenBank/DDBJ databases">
        <title>Sulfur intermediates as new biogeochemical hubs in an aquatic model microbial ecosystem.</title>
        <authorList>
            <person name="Vigneron A."/>
        </authorList>
    </citation>
    <scope>NUCLEOTIDE SEQUENCE</scope>
    <source>
        <strain evidence="1">Bin.250</strain>
    </source>
</reference>
<gene>
    <name evidence="1" type="ORF">HQ497_05250</name>
</gene>
<name>A0A973A7I5_9GAMM</name>
<evidence type="ECO:0008006" key="3">
    <source>
        <dbReference type="Google" id="ProtNLM"/>
    </source>
</evidence>
<proteinExistence type="predicted"/>
<evidence type="ECO:0000313" key="1">
    <source>
        <dbReference type="EMBL" id="NQV64754.1"/>
    </source>
</evidence>
<protein>
    <recommendedName>
        <fullName evidence="3">Efflux transporter periplasmic adaptor subunit</fullName>
    </recommendedName>
</protein>
<evidence type="ECO:0000313" key="2">
    <source>
        <dbReference type="Proteomes" id="UP000754644"/>
    </source>
</evidence>
<dbReference type="EMBL" id="JABMOJ010000194">
    <property type="protein sequence ID" value="NQV64754.1"/>
    <property type="molecule type" value="Genomic_DNA"/>
</dbReference>